<evidence type="ECO:0000313" key="3">
    <source>
        <dbReference type="Proteomes" id="UP000236654"/>
    </source>
</evidence>
<gene>
    <name evidence="2" type="ORF">CW751_00015</name>
</gene>
<proteinExistence type="predicted"/>
<organism evidence="2 3">
    <name type="scientific">Brumimicrobium salinarum</name>
    <dbReference type="NCBI Taxonomy" id="2058658"/>
    <lineage>
        <taxon>Bacteria</taxon>
        <taxon>Pseudomonadati</taxon>
        <taxon>Bacteroidota</taxon>
        <taxon>Flavobacteriia</taxon>
        <taxon>Flavobacteriales</taxon>
        <taxon>Crocinitomicaceae</taxon>
        <taxon>Brumimicrobium</taxon>
    </lineage>
</organism>
<sequence>MEKRKQDKLASAGKRCKKETPPFFKKLRTAGLVLAAIGTSIVAAPIALPAIAVTIGGYVLLGGTVITAVSQTAVSENECDLEAPKKK</sequence>
<dbReference type="EMBL" id="PJNI01000001">
    <property type="protein sequence ID" value="PKR81761.1"/>
    <property type="molecule type" value="Genomic_DNA"/>
</dbReference>
<dbReference type="OrthoDB" id="679091at2"/>
<reference evidence="2 3" key="1">
    <citation type="submission" date="2017-12" db="EMBL/GenBank/DDBJ databases">
        <title>The draft genome sequence of Brumimicrobium saltpan LHR20.</title>
        <authorList>
            <person name="Do Z.-J."/>
            <person name="Luo H.-R."/>
        </authorList>
    </citation>
    <scope>NUCLEOTIDE SEQUENCE [LARGE SCALE GENOMIC DNA]</scope>
    <source>
        <strain evidence="2 3">LHR20</strain>
    </source>
</reference>
<keyword evidence="1" id="KW-0472">Membrane</keyword>
<keyword evidence="1" id="KW-0812">Transmembrane</keyword>
<protein>
    <submittedName>
        <fullName evidence="2">Uncharacterized protein</fullName>
    </submittedName>
</protein>
<evidence type="ECO:0000313" key="2">
    <source>
        <dbReference type="EMBL" id="PKR81761.1"/>
    </source>
</evidence>
<dbReference type="RefSeq" id="WP_101332907.1">
    <property type="nucleotide sequence ID" value="NZ_PJNI01000001.1"/>
</dbReference>
<comment type="caution">
    <text evidence="2">The sequence shown here is derived from an EMBL/GenBank/DDBJ whole genome shotgun (WGS) entry which is preliminary data.</text>
</comment>
<keyword evidence="3" id="KW-1185">Reference proteome</keyword>
<accession>A0A2I0R597</accession>
<name>A0A2I0R597_9FLAO</name>
<evidence type="ECO:0000256" key="1">
    <source>
        <dbReference type="SAM" id="Phobius"/>
    </source>
</evidence>
<dbReference type="Proteomes" id="UP000236654">
    <property type="component" value="Unassembled WGS sequence"/>
</dbReference>
<keyword evidence="1" id="KW-1133">Transmembrane helix</keyword>
<dbReference type="AlphaFoldDB" id="A0A2I0R597"/>
<feature type="transmembrane region" description="Helical" evidence="1">
    <location>
        <begin position="32"/>
        <end position="61"/>
    </location>
</feature>